<evidence type="ECO:0000313" key="3">
    <source>
        <dbReference type="EMBL" id="RUL87087.1"/>
    </source>
</evidence>
<dbReference type="PANTHER" id="PTHR34387:SF1">
    <property type="entry name" value="PERIPLASMIC IMMUNOGENIC PROTEIN"/>
    <property type="match status" value="1"/>
</dbReference>
<evidence type="ECO:0000256" key="1">
    <source>
        <dbReference type="SAM" id="MobiDB-lite"/>
    </source>
</evidence>
<comment type="caution">
    <text evidence="3">The sequence shown here is derived from an EMBL/GenBank/DDBJ whole genome shotgun (WGS) entry which is preliminary data.</text>
</comment>
<accession>A0A432MIM9</accession>
<feature type="chain" id="PRO_5019084076" evidence="2">
    <location>
        <begin position="26"/>
        <end position="251"/>
    </location>
</feature>
<gene>
    <name evidence="3" type="ORF">TsocGM_14215</name>
</gene>
<dbReference type="PANTHER" id="PTHR34387">
    <property type="entry name" value="SLR1258 PROTEIN"/>
    <property type="match status" value="1"/>
</dbReference>
<dbReference type="InterPro" id="IPR052022">
    <property type="entry name" value="26kDa_periplasmic_antigen"/>
</dbReference>
<name>A0A432MIM9_9BACT</name>
<dbReference type="Pfam" id="PF04402">
    <property type="entry name" value="SIMPL"/>
    <property type="match status" value="1"/>
</dbReference>
<dbReference type="AlphaFoldDB" id="A0A432MIM9"/>
<dbReference type="GO" id="GO:0006974">
    <property type="term" value="P:DNA damage response"/>
    <property type="evidence" value="ECO:0007669"/>
    <property type="project" value="TreeGrafter"/>
</dbReference>
<evidence type="ECO:0000256" key="2">
    <source>
        <dbReference type="SAM" id="SignalP"/>
    </source>
</evidence>
<protein>
    <submittedName>
        <fullName evidence="3">SIMPL domain-containing protein</fullName>
    </submittedName>
</protein>
<evidence type="ECO:0000313" key="4">
    <source>
        <dbReference type="Proteomes" id="UP000280296"/>
    </source>
</evidence>
<dbReference type="Proteomes" id="UP000280296">
    <property type="component" value="Unassembled WGS sequence"/>
</dbReference>
<dbReference type="RefSeq" id="WP_126726131.1">
    <property type="nucleotide sequence ID" value="NZ_RYZH01000026.1"/>
</dbReference>
<dbReference type="EMBL" id="RYZH01000026">
    <property type="protein sequence ID" value="RUL87087.1"/>
    <property type="molecule type" value="Genomic_DNA"/>
</dbReference>
<dbReference type="OrthoDB" id="9785192at2"/>
<proteinExistence type="predicted"/>
<organism evidence="3 4">
    <name type="scientific">Tautonia sociabilis</name>
    <dbReference type="NCBI Taxonomy" id="2080755"/>
    <lineage>
        <taxon>Bacteria</taxon>
        <taxon>Pseudomonadati</taxon>
        <taxon>Planctomycetota</taxon>
        <taxon>Planctomycetia</taxon>
        <taxon>Isosphaerales</taxon>
        <taxon>Isosphaeraceae</taxon>
        <taxon>Tautonia</taxon>
    </lineage>
</organism>
<sequence>MRSELTIPAMAFAFALFGMTLASVAQEDGMSDRSTVSVSGEGRISAAPDVADISVGVVTEAETARDALSSNNRAMASLTEQLKQKGVAAKDIQTTNINLSPKYSQPSPRPPGQPGFQESFTPRIVGYSVVNSVRVTVRDLRKLGELLDAVVTAGANQMNGISFRVERSETLLDEARKRAVAEARRKAEQLCGELGVVLGAPVQVVEGGGFIPPPQPMMARAMMAAEAVPVSPGEQELSVSVQVVFEIRPPE</sequence>
<keyword evidence="2" id="KW-0732">Signal</keyword>
<dbReference type="InterPro" id="IPR007497">
    <property type="entry name" value="SIMPL/DUF541"/>
</dbReference>
<dbReference type="Gene3D" id="3.30.70.2970">
    <property type="entry name" value="Protein of unknown function (DUF541), domain 2"/>
    <property type="match status" value="1"/>
</dbReference>
<reference evidence="3 4" key="2">
    <citation type="submission" date="2019-01" db="EMBL/GenBank/DDBJ databases">
        <title>Tautonia sociabilis, a novel thermotolerant planctomycete of Isosphaeraceae family, isolated from a 4000 m deep subterranean habitat.</title>
        <authorList>
            <person name="Kovaleva O.L."/>
            <person name="Elcheninov A.G."/>
            <person name="Van Heerden E."/>
            <person name="Toshchakov S.V."/>
            <person name="Novikov A."/>
            <person name="Bonch-Osmolovskaya E.A."/>
            <person name="Kublanov I.V."/>
        </authorList>
    </citation>
    <scope>NUCLEOTIDE SEQUENCE [LARGE SCALE GENOMIC DNA]</scope>
    <source>
        <strain evidence="3 4">GM2012</strain>
    </source>
</reference>
<keyword evidence="4" id="KW-1185">Reference proteome</keyword>
<feature type="signal peptide" evidence="2">
    <location>
        <begin position="1"/>
        <end position="25"/>
    </location>
</feature>
<reference evidence="3 4" key="1">
    <citation type="submission" date="2018-12" db="EMBL/GenBank/DDBJ databases">
        <authorList>
            <person name="Toschakov S.V."/>
        </authorList>
    </citation>
    <scope>NUCLEOTIDE SEQUENCE [LARGE SCALE GENOMIC DNA]</scope>
    <source>
        <strain evidence="3 4">GM2012</strain>
    </source>
</reference>
<dbReference type="Gene3D" id="3.30.110.170">
    <property type="entry name" value="Protein of unknown function (DUF541), domain 1"/>
    <property type="match status" value="1"/>
</dbReference>
<feature type="region of interest" description="Disordered" evidence="1">
    <location>
        <begin position="96"/>
        <end position="118"/>
    </location>
</feature>